<reference evidence="1 2" key="1">
    <citation type="journal article" date="2014" name="PLoS Genet.">
        <title>The Genome of Spironucleus salmonicida Highlights a Fish Pathogen Adapted to Fluctuating Environments.</title>
        <authorList>
            <person name="Xu F."/>
            <person name="Jerlstrom-Hultqvist J."/>
            <person name="Einarsson E."/>
            <person name="Astvaldsson A."/>
            <person name="Svard S.G."/>
            <person name="Andersson J.O."/>
        </authorList>
    </citation>
    <scope>NUCLEOTIDE SEQUENCE [LARGE SCALE GENOMIC DNA]</scope>
    <source>
        <strain evidence="1 2">ATCC 50377</strain>
    </source>
</reference>
<accession>A0A9P8RX11</accession>
<comment type="caution">
    <text evidence="1">The sequence shown here is derived from an EMBL/GenBank/DDBJ whole genome shotgun (WGS) entry which is preliminary data.</text>
</comment>
<proteinExistence type="predicted"/>
<sequence length="137" mass="16012">MCEEDLDVYFKKNIYQQSHLTPQDLIWVTKLNKNLKIAQTELKYNVPTHNQVLKDLKLQKSNNIGENYIKIKYNSTRLINTPTQNLRDMEKSIRGINQQFKSPMHRSPDLRSHSHSLSMSKVLATNRFVSLSILGKQ</sequence>
<organism evidence="1 2">
    <name type="scientific">Spironucleus salmonicida</name>
    <dbReference type="NCBI Taxonomy" id="348837"/>
    <lineage>
        <taxon>Eukaryota</taxon>
        <taxon>Metamonada</taxon>
        <taxon>Diplomonadida</taxon>
        <taxon>Hexamitidae</taxon>
        <taxon>Hexamitinae</taxon>
        <taxon>Spironucleus</taxon>
    </lineage>
</organism>
<keyword evidence="2" id="KW-1185">Reference proteome</keyword>
<dbReference type="EMBL" id="AUWU02000006">
    <property type="protein sequence ID" value="KAH0572255.1"/>
    <property type="molecule type" value="Genomic_DNA"/>
</dbReference>
<gene>
    <name evidence="1" type="ORF">SS50377_26465</name>
</gene>
<name>A0A9P8RX11_9EUKA</name>
<evidence type="ECO:0000313" key="1">
    <source>
        <dbReference type="EMBL" id="KAH0572255.1"/>
    </source>
</evidence>
<evidence type="ECO:0000313" key="2">
    <source>
        <dbReference type="Proteomes" id="UP000018208"/>
    </source>
</evidence>
<dbReference type="RefSeq" id="XP_067763028.1">
    <property type="nucleotide sequence ID" value="XM_067910272.1"/>
</dbReference>
<dbReference type="AlphaFoldDB" id="A0A9P8RX11"/>
<dbReference type="KEGG" id="ssao:94300488"/>
<dbReference type="Proteomes" id="UP000018208">
    <property type="component" value="Unassembled WGS sequence"/>
</dbReference>
<dbReference type="GeneID" id="94300488"/>
<protein>
    <submittedName>
        <fullName evidence="1">Uncharacterized protein</fullName>
    </submittedName>
</protein>